<sequence>MKPDKDYKTINKIAWNLKTNIHVESEFYDNEAFLKGDSSLKQIELELLGDIQGKSILHLQCHFGQDTISLSRLGAKVTGIDLSDKAIDYASNMAKELAVDTKFICSDIYDLPNVLDEKFDIVFTSYGVIGWLPDMKRWADVIAHFLKPGGHFIMVEFHPVVWMFDDDFKTIVYSYFKAGEIVEELQGTYADRASEIQYATVTWNHSLSEILSGLIQSGIRIARFEEYNYSPQNCFNHTIRIDKDKYRIEHLDDKLPMIFALEGIKE</sequence>
<dbReference type="PANTHER" id="PTHR43861">
    <property type="entry name" value="TRANS-ACONITATE 2-METHYLTRANSFERASE-RELATED"/>
    <property type="match status" value="1"/>
</dbReference>
<reference evidence="4" key="1">
    <citation type="submission" date="2020-08" db="EMBL/GenBank/DDBJ databases">
        <title>Genomic Encyclopedia of Type Strains, Phase IV (KMG-IV): sequencing the most valuable type-strain genomes for metagenomic binning, comparative biology and taxonomic classification.</title>
        <authorList>
            <person name="Goeker M."/>
        </authorList>
    </citation>
    <scope>NUCLEOTIDE SEQUENCE [LARGE SCALE GENOMIC DNA]</scope>
    <source>
        <strain evidence="4">DSM 105720</strain>
    </source>
</reference>
<organism evidence="4 5">
    <name type="scientific">Bacteroides reticulotermitis</name>
    <dbReference type="NCBI Taxonomy" id="1133319"/>
    <lineage>
        <taxon>Bacteria</taxon>
        <taxon>Pseudomonadati</taxon>
        <taxon>Bacteroidota</taxon>
        <taxon>Bacteroidia</taxon>
        <taxon>Bacteroidales</taxon>
        <taxon>Bacteroidaceae</taxon>
        <taxon>Bacteroides</taxon>
    </lineage>
</organism>
<accession>A0A840D1K8</accession>
<dbReference type="GO" id="GO:0008168">
    <property type="term" value="F:methyltransferase activity"/>
    <property type="evidence" value="ECO:0007669"/>
    <property type="project" value="UniProtKB-KW"/>
</dbReference>
<name>A0A840D1K8_9BACE</name>
<dbReference type="Gene3D" id="3.40.50.150">
    <property type="entry name" value="Vaccinia Virus protein VP39"/>
    <property type="match status" value="1"/>
</dbReference>
<keyword evidence="5" id="KW-1185">Reference proteome</keyword>
<dbReference type="InterPro" id="IPR029063">
    <property type="entry name" value="SAM-dependent_MTases_sf"/>
</dbReference>
<dbReference type="PANTHER" id="PTHR43861:SF1">
    <property type="entry name" value="TRANS-ACONITATE 2-METHYLTRANSFERASE"/>
    <property type="match status" value="1"/>
</dbReference>
<dbReference type="RefSeq" id="WP_183207638.1">
    <property type="nucleotide sequence ID" value="NZ_JACIER010000001.1"/>
</dbReference>
<keyword evidence="1 4" id="KW-0489">Methyltransferase</keyword>
<gene>
    <name evidence="4" type="ORF">GGR06_000424</name>
</gene>
<evidence type="ECO:0000313" key="4">
    <source>
        <dbReference type="EMBL" id="MBB4042665.1"/>
    </source>
</evidence>
<dbReference type="AlphaFoldDB" id="A0A840D1K8"/>
<comment type="caution">
    <text evidence="4">The sequence shown here is derived from an EMBL/GenBank/DDBJ whole genome shotgun (WGS) entry which is preliminary data.</text>
</comment>
<dbReference type="InterPro" id="IPR041698">
    <property type="entry name" value="Methyltransf_25"/>
</dbReference>
<protein>
    <submittedName>
        <fullName evidence="4">2-polyprenyl-3-methyl-5-hydroxy-6-metoxy-1, 4-benzoquinol methylase</fullName>
    </submittedName>
</protein>
<evidence type="ECO:0000313" key="5">
    <source>
        <dbReference type="Proteomes" id="UP000560658"/>
    </source>
</evidence>
<proteinExistence type="predicted"/>
<keyword evidence="2" id="KW-0808">Transferase</keyword>
<dbReference type="GO" id="GO:0032259">
    <property type="term" value="P:methylation"/>
    <property type="evidence" value="ECO:0007669"/>
    <property type="project" value="UniProtKB-KW"/>
</dbReference>
<dbReference type="Proteomes" id="UP000560658">
    <property type="component" value="Unassembled WGS sequence"/>
</dbReference>
<feature type="domain" description="Methyltransferase" evidence="3">
    <location>
        <begin position="56"/>
        <end position="150"/>
    </location>
</feature>
<evidence type="ECO:0000256" key="2">
    <source>
        <dbReference type="ARBA" id="ARBA00022679"/>
    </source>
</evidence>
<dbReference type="SUPFAM" id="SSF53335">
    <property type="entry name" value="S-adenosyl-L-methionine-dependent methyltransferases"/>
    <property type="match status" value="1"/>
</dbReference>
<evidence type="ECO:0000256" key="1">
    <source>
        <dbReference type="ARBA" id="ARBA00022603"/>
    </source>
</evidence>
<evidence type="ECO:0000259" key="3">
    <source>
        <dbReference type="Pfam" id="PF13649"/>
    </source>
</evidence>
<dbReference type="CDD" id="cd02440">
    <property type="entry name" value="AdoMet_MTases"/>
    <property type="match status" value="1"/>
</dbReference>
<dbReference type="Pfam" id="PF13649">
    <property type="entry name" value="Methyltransf_25"/>
    <property type="match status" value="1"/>
</dbReference>
<dbReference type="EMBL" id="JACIER010000001">
    <property type="protein sequence ID" value="MBB4042665.1"/>
    <property type="molecule type" value="Genomic_DNA"/>
</dbReference>